<dbReference type="KEGG" id="vih:AB0763_04380"/>
<evidence type="ECO:0000256" key="5">
    <source>
        <dbReference type="ARBA" id="ARBA00022516"/>
    </source>
</evidence>
<dbReference type="NCBIfam" id="TIGR00215">
    <property type="entry name" value="lpxB"/>
    <property type="match status" value="1"/>
</dbReference>
<evidence type="ECO:0000256" key="1">
    <source>
        <dbReference type="ARBA" id="ARBA00002056"/>
    </source>
</evidence>
<dbReference type="PANTHER" id="PTHR30372:SF4">
    <property type="entry name" value="LIPID-A-DISACCHARIDE SYNTHASE, MITOCHONDRIAL-RELATED"/>
    <property type="match status" value="1"/>
</dbReference>
<keyword evidence="5 11" id="KW-0444">Lipid biosynthesis</keyword>
<dbReference type="Gene3D" id="3.40.50.2000">
    <property type="entry name" value="Glycogen Phosphorylase B"/>
    <property type="match status" value="1"/>
</dbReference>
<keyword evidence="8 11" id="KW-0808">Transferase</keyword>
<accession>A0AB39HGV6</accession>
<evidence type="ECO:0000256" key="8">
    <source>
        <dbReference type="ARBA" id="ARBA00022679"/>
    </source>
</evidence>
<dbReference type="SUPFAM" id="SSF53756">
    <property type="entry name" value="UDP-Glycosyltransferase/glycogen phosphorylase"/>
    <property type="match status" value="1"/>
</dbReference>
<keyword evidence="7 11" id="KW-0328">Glycosyltransferase</keyword>
<dbReference type="GO" id="GO:0009245">
    <property type="term" value="P:lipid A biosynthetic process"/>
    <property type="evidence" value="ECO:0007669"/>
    <property type="project" value="UniProtKB-UniRule"/>
</dbReference>
<dbReference type="PANTHER" id="PTHR30372">
    <property type="entry name" value="LIPID-A-DISACCHARIDE SYNTHASE"/>
    <property type="match status" value="1"/>
</dbReference>
<evidence type="ECO:0000256" key="6">
    <source>
        <dbReference type="ARBA" id="ARBA00022556"/>
    </source>
</evidence>
<comment type="pathway">
    <text evidence="11">Bacterial outer membrane biogenesis; LPS lipid A biosynthesis.</text>
</comment>
<keyword evidence="9 11" id="KW-0443">Lipid metabolism</keyword>
<comment type="function">
    <text evidence="1 11">Condensation of UDP-2,3-diacylglucosamine and 2,3-diacylglucosamine-1-phosphate to form lipid A disaccharide, a precursor of lipid A, a phosphorylated glycolipid that anchors the lipopolysaccharide to the outer membrane of the cell.</text>
</comment>
<comment type="similarity">
    <text evidence="2 11">Belongs to the LpxB family.</text>
</comment>
<dbReference type="Pfam" id="PF02684">
    <property type="entry name" value="LpxB"/>
    <property type="match status" value="1"/>
</dbReference>
<evidence type="ECO:0000256" key="3">
    <source>
        <dbReference type="ARBA" id="ARBA00012687"/>
    </source>
</evidence>
<organism evidence="12">
    <name type="scientific">Vibrio sp. HB236076</name>
    <dbReference type="NCBI Taxonomy" id="3232307"/>
    <lineage>
        <taxon>Bacteria</taxon>
        <taxon>Pseudomonadati</taxon>
        <taxon>Pseudomonadota</taxon>
        <taxon>Gammaproteobacteria</taxon>
        <taxon>Vibrionales</taxon>
        <taxon>Vibrionaceae</taxon>
        <taxon>Vibrio</taxon>
    </lineage>
</organism>
<dbReference type="GO" id="GO:0005543">
    <property type="term" value="F:phospholipid binding"/>
    <property type="evidence" value="ECO:0007669"/>
    <property type="project" value="TreeGrafter"/>
</dbReference>
<dbReference type="EMBL" id="CP162601">
    <property type="protein sequence ID" value="XDK25885.1"/>
    <property type="molecule type" value="Genomic_DNA"/>
</dbReference>
<dbReference type="AlphaFoldDB" id="A0AB39HGV6"/>
<keyword evidence="6 11" id="KW-0441">Lipid A biosynthesis</keyword>
<evidence type="ECO:0000256" key="7">
    <source>
        <dbReference type="ARBA" id="ARBA00022676"/>
    </source>
</evidence>
<gene>
    <name evidence="11 12" type="primary">lpxB</name>
    <name evidence="12" type="ORF">AB0763_04380</name>
</gene>
<evidence type="ECO:0000313" key="12">
    <source>
        <dbReference type="EMBL" id="XDK25885.1"/>
    </source>
</evidence>
<evidence type="ECO:0000256" key="4">
    <source>
        <dbReference type="ARBA" id="ARBA00020902"/>
    </source>
</evidence>
<reference evidence="12" key="1">
    <citation type="submission" date="2024-07" db="EMBL/GenBank/DDBJ databases">
        <title>Genome Analysis of a Potential Novel Vibrio Species Secreting pH- and Thermo-stable Alginate Lyase and its Application in Producing Alginate Oligosaccharides.</title>
        <authorList>
            <person name="Huang H."/>
            <person name="Bao K."/>
        </authorList>
    </citation>
    <scope>NUCLEOTIDE SEQUENCE</scope>
    <source>
        <strain evidence="12">HB236076</strain>
    </source>
</reference>
<comment type="catalytic activity">
    <reaction evidence="10 11">
        <text>a lipid X + a UDP-2-N,3-O-bis[(3R)-3-hydroxyacyl]-alpha-D-glucosamine = a lipid A disaccharide + UDP + H(+)</text>
        <dbReference type="Rhea" id="RHEA:67828"/>
        <dbReference type="ChEBI" id="CHEBI:15378"/>
        <dbReference type="ChEBI" id="CHEBI:58223"/>
        <dbReference type="ChEBI" id="CHEBI:137748"/>
        <dbReference type="ChEBI" id="CHEBI:176338"/>
        <dbReference type="ChEBI" id="CHEBI:176343"/>
        <dbReference type="EC" id="2.4.1.182"/>
    </reaction>
</comment>
<sequence length="387" mass="43138">MSRPIRIGIVAGELSGDTLGEGLINAIKMQHPDAEFVGIGGPKMMAAGCQSLFDLEELSVMGLVEVLGRLPRLLKVKAELVRFFLSNPPDVFIGVDAPDFNLRLELDLKKAGIKTVHYVSPSVWAWRQNRIHGIDAATDLVLAFLPFEKAFYDKHHVACEFVGHTLADSLPLEPDQATARKKLGLDSKGQWLAVLPGSRGAEVEKIAPPFIQACQRLKQQFPQLNFIVALVNEKRRQQFEQLWQDLAPELNFVLVNDTARDVIEASDAVMLASGTVALECMLLKRPMVVGYKVNALTAWLAKRLLKTRFVSLPNILADRALVEELLQDDCQPERLCQAMVPLLNGEGQPMVEAFYQMHQWIRKGADQQAAKAVLSLIEKEHEYETTI</sequence>
<evidence type="ECO:0000256" key="10">
    <source>
        <dbReference type="ARBA" id="ARBA00048975"/>
    </source>
</evidence>
<dbReference type="EC" id="2.4.1.182" evidence="3 11"/>
<dbReference type="HAMAP" id="MF_00392">
    <property type="entry name" value="LpxB"/>
    <property type="match status" value="1"/>
</dbReference>
<dbReference type="GO" id="GO:0008915">
    <property type="term" value="F:lipid-A-disaccharide synthase activity"/>
    <property type="evidence" value="ECO:0007669"/>
    <property type="project" value="UniProtKB-UniRule"/>
</dbReference>
<name>A0AB39HGV6_9VIBR</name>
<evidence type="ECO:0000256" key="11">
    <source>
        <dbReference type="HAMAP-Rule" id="MF_00392"/>
    </source>
</evidence>
<dbReference type="GO" id="GO:0016020">
    <property type="term" value="C:membrane"/>
    <property type="evidence" value="ECO:0007669"/>
    <property type="project" value="GOC"/>
</dbReference>
<dbReference type="RefSeq" id="WP_306101456.1">
    <property type="nucleotide sequence ID" value="NZ_CP162601.1"/>
</dbReference>
<proteinExistence type="inferred from homology"/>
<evidence type="ECO:0000256" key="2">
    <source>
        <dbReference type="ARBA" id="ARBA00007868"/>
    </source>
</evidence>
<dbReference type="InterPro" id="IPR003835">
    <property type="entry name" value="Glyco_trans_19"/>
</dbReference>
<protein>
    <recommendedName>
        <fullName evidence="4 11">Lipid-A-disaccharide synthase</fullName>
        <ecNumber evidence="3 11">2.4.1.182</ecNumber>
    </recommendedName>
</protein>
<evidence type="ECO:0000256" key="9">
    <source>
        <dbReference type="ARBA" id="ARBA00023098"/>
    </source>
</evidence>